<dbReference type="Proteomes" id="UP000324222">
    <property type="component" value="Unassembled WGS sequence"/>
</dbReference>
<organism evidence="1 2">
    <name type="scientific">Portunus trituberculatus</name>
    <name type="common">Swimming crab</name>
    <name type="synonym">Neptunus trituberculatus</name>
    <dbReference type="NCBI Taxonomy" id="210409"/>
    <lineage>
        <taxon>Eukaryota</taxon>
        <taxon>Metazoa</taxon>
        <taxon>Ecdysozoa</taxon>
        <taxon>Arthropoda</taxon>
        <taxon>Crustacea</taxon>
        <taxon>Multicrustacea</taxon>
        <taxon>Malacostraca</taxon>
        <taxon>Eumalacostraca</taxon>
        <taxon>Eucarida</taxon>
        <taxon>Decapoda</taxon>
        <taxon>Pleocyemata</taxon>
        <taxon>Brachyura</taxon>
        <taxon>Eubrachyura</taxon>
        <taxon>Portunoidea</taxon>
        <taxon>Portunidae</taxon>
        <taxon>Portuninae</taxon>
        <taxon>Portunus</taxon>
    </lineage>
</organism>
<keyword evidence="2" id="KW-1185">Reference proteome</keyword>
<dbReference type="EMBL" id="VSRR010067340">
    <property type="protein sequence ID" value="MPC85104.1"/>
    <property type="molecule type" value="Genomic_DNA"/>
</dbReference>
<dbReference type="AlphaFoldDB" id="A0A5B7IY29"/>
<evidence type="ECO:0000313" key="2">
    <source>
        <dbReference type="Proteomes" id="UP000324222"/>
    </source>
</evidence>
<proteinExistence type="predicted"/>
<gene>
    <name evidence="1" type="ORF">E2C01_079863</name>
</gene>
<comment type="caution">
    <text evidence="1">The sequence shown here is derived from an EMBL/GenBank/DDBJ whole genome shotgun (WGS) entry which is preliminary data.</text>
</comment>
<name>A0A5B7IY29_PORTR</name>
<sequence>MVRQYIIRSPIQSGPVMQKLLHHPASQVTSVSIDRESRAGIHVTKINNPSEPGIRRTLVVLEAIFMNQSYGKLYRCTGRTASVVARPVLRECWQAFRNTTSTTTSTAAR</sequence>
<protein>
    <submittedName>
        <fullName evidence="1">Uncharacterized protein</fullName>
    </submittedName>
</protein>
<evidence type="ECO:0000313" key="1">
    <source>
        <dbReference type="EMBL" id="MPC85104.1"/>
    </source>
</evidence>
<reference evidence="1 2" key="1">
    <citation type="submission" date="2019-05" db="EMBL/GenBank/DDBJ databases">
        <title>Another draft genome of Portunus trituberculatus and its Hox gene families provides insights of decapod evolution.</title>
        <authorList>
            <person name="Jeong J.-H."/>
            <person name="Song I."/>
            <person name="Kim S."/>
            <person name="Choi T."/>
            <person name="Kim D."/>
            <person name="Ryu S."/>
            <person name="Kim W."/>
        </authorList>
    </citation>
    <scope>NUCLEOTIDE SEQUENCE [LARGE SCALE GENOMIC DNA]</scope>
    <source>
        <tissue evidence="1">Muscle</tissue>
    </source>
</reference>
<accession>A0A5B7IY29</accession>